<evidence type="ECO:0000256" key="1">
    <source>
        <dbReference type="ARBA" id="ARBA00011738"/>
    </source>
</evidence>
<feature type="domain" description="Stress-response A/B barrel" evidence="2">
    <location>
        <begin position="85"/>
        <end position="178"/>
    </location>
</feature>
<name>A0A2U1KPK0_ARTAN</name>
<dbReference type="SMART" id="SM00886">
    <property type="entry name" value="Dabb"/>
    <property type="match status" value="2"/>
</dbReference>
<dbReference type="PROSITE" id="PS51502">
    <property type="entry name" value="S_R_A_B_BARREL"/>
    <property type="match status" value="2"/>
</dbReference>
<dbReference type="PANTHER" id="PTHR33178:SF5">
    <property type="entry name" value="EXPRESSED PROTEIN"/>
    <property type="match status" value="1"/>
</dbReference>
<dbReference type="Gene3D" id="3.30.70.100">
    <property type="match status" value="2"/>
</dbReference>
<gene>
    <name evidence="3" type="ORF">CTI12_AA578880</name>
</gene>
<dbReference type="AlphaFoldDB" id="A0A2U1KPK0"/>
<keyword evidence="4" id="KW-1185">Reference proteome</keyword>
<dbReference type="Pfam" id="PF07876">
    <property type="entry name" value="Dabb"/>
    <property type="match status" value="2"/>
</dbReference>
<feature type="domain" description="Stress-response A/B barrel" evidence="2">
    <location>
        <begin position="200"/>
        <end position="294"/>
    </location>
</feature>
<evidence type="ECO:0000313" key="3">
    <source>
        <dbReference type="EMBL" id="PWA38704.1"/>
    </source>
</evidence>
<dbReference type="PANTHER" id="PTHR33178">
    <property type="match status" value="1"/>
</dbReference>
<dbReference type="InterPro" id="IPR013097">
    <property type="entry name" value="Dabb"/>
</dbReference>
<dbReference type="EMBL" id="PKPP01015350">
    <property type="protein sequence ID" value="PWA38704.1"/>
    <property type="molecule type" value="Genomic_DNA"/>
</dbReference>
<dbReference type="SUPFAM" id="SSF54909">
    <property type="entry name" value="Dimeric alpha+beta barrel"/>
    <property type="match status" value="2"/>
</dbReference>
<dbReference type="InterPro" id="IPR044662">
    <property type="entry name" value="HS1/DABB1-like"/>
</dbReference>
<reference evidence="3 4" key="1">
    <citation type="journal article" date="2018" name="Mol. Plant">
        <title>The genome of Artemisia annua provides insight into the evolution of Asteraceae family and artemisinin biosynthesis.</title>
        <authorList>
            <person name="Shen Q."/>
            <person name="Zhang L."/>
            <person name="Liao Z."/>
            <person name="Wang S."/>
            <person name="Yan T."/>
            <person name="Shi P."/>
            <person name="Liu M."/>
            <person name="Fu X."/>
            <person name="Pan Q."/>
            <person name="Wang Y."/>
            <person name="Lv Z."/>
            <person name="Lu X."/>
            <person name="Zhang F."/>
            <person name="Jiang W."/>
            <person name="Ma Y."/>
            <person name="Chen M."/>
            <person name="Hao X."/>
            <person name="Li L."/>
            <person name="Tang Y."/>
            <person name="Lv G."/>
            <person name="Zhou Y."/>
            <person name="Sun X."/>
            <person name="Brodelius P.E."/>
            <person name="Rose J.K.C."/>
            <person name="Tang K."/>
        </authorList>
    </citation>
    <scope>NUCLEOTIDE SEQUENCE [LARGE SCALE GENOMIC DNA]</scope>
    <source>
        <strain evidence="4">cv. Huhao1</strain>
        <tissue evidence="3">Leaf</tissue>
    </source>
</reference>
<dbReference type="OrthoDB" id="2016695at2759"/>
<comment type="caution">
    <text evidence="3">The sequence shown here is derived from an EMBL/GenBank/DDBJ whole genome shotgun (WGS) entry which is preliminary data.</text>
</comment>
<comment type="subunit">
    <text evidence="1">Homodimer.</text>
</comment>
<protein>
    <submittedName>
        <fullName evidence="3">Dimeric alpha-beta barrel</fullName>
    </submittedName>
</protein>
<dbReference type="Proteomes" id="UP000245207">
    <property type="component" value="Unassembled WGS sequence"/>
</dbReference>
<evidence type="ECO:0000313" key="4">
    <source>
        <dbReference type="Proteomes" id="UP000245207"/>
    </source>
</evidence>
<organism evidence="3 4">
    <name type="scientific">Artemisia annua</name>
    <name type="common">Sweet wormwood</name>
    <dbReference type="NCBI Taxonomy" id="35608"/>
    <lineage>
        <taxon>Eukaryota</taxon>
        <taxon>Viridiplantae</taxon>
        <taxon>Streptophyta</taxon>
        <taxon>Embryophyta</taxon>
        <taxon>Tracheophyta</taxon>
        <taxon>Spermatophyta</taxon>
        <taxon>Magnoliopsida</taxon>
        <taxon>eudicotyledons</taxon>
        <taxon>Gunneridae</taxon>
        <taxon>Pentapetalae</taxon>
        <taxon>asterids</taxon>
        <taxon>campanulids</taxon>
        <taxon>Asterales</taxon>
        <taxon>Asteraceae</taxon>
        <taxon>Asteroideae</taxon>
        <taxon>Anthemideae</taxon>
        <taxon>Artemisiinae</taxon>
        <taxon>Artemisia</taxon>
    </lineage>
</organism>
<proteinExistence type="predicted"/>
<dbReference type="STRING" id="35608.A0A2U1KPK0"/>
<accession>A0A2U1KPK0</accession>
<evidence type="ECO:0000259" key="2">
    <source>
        <dbReference type="PROSITE" id="PS51502"/>
    </source>
</evidence>
<dbReference type="InterPro" id="IPR011008">
    <property type="entry name" value="Dimeric_a/b-barrel"/>
</dbReference>
<sequence length="304" mass="34588">MQHIIIIQPHTFSCSTSTFLNNAAVPFKTLSSSSSNKPLYAGTGVIFRHMRSPLGFKQMSFQSAVNSSSEEQNSSTSAETTRKVIEHICLLKAKADLSDEDEKDMLDFLYTCQYQMPGILAISLGRISYQKLESYTHAVFMRFQKKEDLAKFYENPFYLGVLKDHVTPYCHELTFFDYESEVEDDILPIFRKGEEFNFGVEFILLLAFKESSLGEVADDALTSLSKLLMEFPSLIVQATKGSNFNPGSKDYTHAIVIRFRSSDAFEIFMDSSEYKDIWRSKFQPITEKKLSISFSVDPIGNNLM</sequence>